<evidence type="ECO:0000313" key="1">
    <source>
        <dbReference type="EMBL" id="KAK6748525.1"/>
    </source>
</evidence>
<keyword evidence="2" id="KW-1185">Reference proteome</keyword>
<dbReference type="EMBL" id="JAVFWL010000004">
    <property type="protein sequence ID" value="KAK6748525.1"/>
    <property type="molecule type" value="Genomic_DNA"/>
</dbReference>
<sequence>MPIVSLPSKMKLSRCDREGNQNRRAQRMGQQCYDRTRLIQIFPRHDMERNNQRSEITQQWLCRRLFALKLLAFADFSIVAQYAPVAQETIRKTHSNDESSSFYVGWKTSSSKTWSHIMCSSKTWSHIMLTNM</sequence>
<gene>
    <name evidence="1" type="primary">Necator_chrIV.g14552</name>
    <name evidence="1" type="ORF">RB195_001258</name>
</gene>
<reference evidence="1 2" key="1">
    <citation type="submission" date="2023-08" db="EMBL/GenBank/DDBJ databases">
        <title>A Necator americanus chromosomal reference genome.</title>
        <authorList>
            <person name="Ilik V."/>
            <person name="Petrzelkova K.J."/>
            <person name="Pardy F."/>
            <person name="Fuh T."/>
            <person name="Niatou-Singa F.S."/>
            <person name="Gouil Q."/>
            <person name="Baker L."/>
            <person name="Ritchie M.E."/>
            <person name="Jex A.R."/>
            <person name="Gazzola D."/>
            <person name="Li H."/>
            <person name="Toshio Fujiwara R."/>
            <person name="Zhan B."/>
            <person name="Aroian R.V."/>
            <person name="Pafco B."/>
            <person name="Schwarz E.M."/>
        </authorList>
    </citation>
    <scope>NUCLEOTIDE SEQUENCE [LARGE SCALE GENOMIC DNA]</scope>
    <source>
        <strain evidence="1 2">Aroian</strain>
        <tissue evidence="1">Whole animal</tissue>
    </source>
</reference>
<accession>A0ABR1DE36</accession>
<proteinExistence type="predicted"/>
<protein>
    <submittedName>
        <fullName evidence="1">Uncharacterized protein</fullName>
    </submittedName>
</protein>
<evidence type="ECO:0000313" key="2">
    <source>
        <dbReference type="Proteomes" id="UP001303046"/>
    </source>
</evidence>
<comment type="caution">
    <text evidence="1">The sequence shown here is derived from an EMBL/GenBank/DDBJ whole genome shotgun (WGS) entry which is preliminary data.</text>
</comment>
<dbReference type="Proteomes" id="UP001303046">
    <property type="component" value="Unassembled WGS sequence"/>
</dbReference>
<name>A0ABR1DE36_NECAM</name>
<organism evidence="1 2">
    <name type="scientific">Necator americanus</name>
    <name type="common">Human hookworm</name>
    <dbReference type="NCBI Taxonomy" id="51031"/>
    <lineage>
        <taxon>Eukaryota</taxon>
        <taxon>Metazoa</taxon>
        <taxon>Ecdysozoa</taxon>
        <taxon>Nematoda</taxon>
        <taxon>Chromadorea</taxon>
        <taxon>Rhabditida</taxon>
        <taxon>Rhabditina</taxon>
        <taxon>Rhabditomorpha</taxon>
        <taxon>Strongyloidea</taxon>
        <taxon>Ancylostomatidae</taxon>
        <taxon>Bunostominae</taxon>
        <taxon>Necator</taxon>
    </lineage>
</organism>